<name>S7NRG6_MYOBR</name>
<proteinExistence type="predicted"/>
<dbReference type="EMBL" id="KE164810">
    <property type="protein sequence ID" value="EPQ20299.1"/>
    <property type="molecule type" value="Genomic_DNA"/>
</dbReference>
<evidence type="ECO:0000313" key="2">
    <source>
        <dbReference type="Proteomes" id="UP000052978"/>
    </source>
</evidence>
<evidence type="ECO:0000313" key="1">
    <source>
        <dbReference type="EMBL" id="EPQ20299.1"/>
    </source>
</evidence>
<accession>S7NRG6</accession>
<dbReference type="Proteomes" id="UP000052978">
    <property type="component" value="Unassembled WGS sequence"/>
</dbReference>
<keyword evidence="2" id="KW-1185">Reference proteome</keyword>
<gene>
    <name evidence="1" type="ORF">D623_10013048</name>
</gene>
<dbReference type="AlphaFoldDB" id="S7NRG6"/>
<organism evidence="1 2">
    <name type="scientific">Myotis brandtii</name>
    <name type="common">Brandt's bat</name>
    <dbReference type="NCBI Taxonomy" id="109478"/>
    <lineage>
        <taxon>Eukaryota</taxon>
        <taxon>Metazoa</taxon>
        <taxon>Chordata</taxon>
        <taxon>Craniata</taxon>
        <taxon>Vertebrata</taxon>
        <taxon>Euteleostomi</taxon>
        <taxon>Mammalia</taxon>
        <taxon>Eutheria</taxon>
        <taxon>Laurasiatheria</taxon>
        <taxon>Chiroptera</taxon>
        <taxon>Yangochiroptera</taxon>
        <taxon>Vespertilionidae</taxon>
        <taxon>Myotis</taxon>
    </lineage>
</organism>
<protein>
    <submittedName>
        <fullName evidence="1">Uncharacterized protein</fullName>
    </submittedName>
</protein>
<reference evidence="1 2" key="1">
    <citation type="journal article" date="2013" name="Nat. Commun.">
        <title>Genome analysis reveals insights into physiology and longevity of the Brandt's bat Myotis brandtii.</title>
        <authorList>
            <person name="Seim I."/>
            <person name="Fang X."/>
            <person name="Xiong Z."/>
            <person name="Lobanov A.V."/>
            <person name="Huang Z."/>
            <person name="Ma S."/>
            <person name="Feng Y."/>
            <person name="Turanov A.A."/>
            <person name="Zhu Y."/>
            <person name="Lenz T.L."/>
            <person name="Gerashchenko M.V."/>
            <person name="Fan D."/>
            <person name="Hee Yim S."/>
            <person name="Yao X."/>
            <person name="Jordan D."/>
            <person name="Xiong Y."/>
            <person name="Ma Y."/>
            <person name="Lyapunov A.N."/>
            <person name="Chen G."/>
            <person name="Kulakova O.I."/>
            <person name="Sun Y."/>
            <person name="Lee S.G."/>
            <person name="Bronson R.T."/>
            <person name="Moskalev A.A."/>
            <person name="Sunyaev S.R."/>
            <person name="Zhang G."/>
            <person name="Krogh A."/>
            <person name="Wang J."/>
            <person name="Gladyshev V.N."/>
        </authorList>
    </citation>
    <scope>NUCLEOTIDE SEQUENCE [LARGE SCALE GENOMIC DNA]</scope>
</reference>
<sequence length="63" mass="6932">MTPDGPREWRPSRLKPSEIGCHLGRVVLLGKDFEDTQGSGATDNGIYGEIPEHCLGERSLSKH</sequence>